<reference evidence="8" key="1">
    <citation type="submission" date="2022-09" db="EMBL/GenBank/DDBJ databases">
        <authorList>
            <person name="Yuan C."/>
            <person name="Ke Z."/>
        </authorList>
    </citation>
    <scope>NUCLEOTIDE SEQUENCE</scope>
    <source>
        <strain evidence="8">LB-8</strain>
    </source>
</reference>
<dbReference type="AlphaFoldDB" id="A0A9X2XV89"/>
<evidence type="ECO:0000256" key="2">
    <source>
        <dbReference type="ARBA" id="ARBA00022801"/>
    </source>
</evidence>
<name>A0A9X2XV89_9BACT</name>
<dbReference type="CDD" id="cd18617">
    <property type="entry name" value="GH43_XynB-like"/>
    <property type="match status" value="1"/>
</dbReference>
<evidence type="ECO:0000256" key="6">
    <source>
        <dbReference type="RuleBase" id="RU361187"/>
    </source>
</evidence>
<evidence type="ECO:0000259" key="7">
    <source>
        <dbReference type="Pfam" id="PF17851"/>
    </source>
</evidence>
<dbReference type="GO" id="GO:0004553">
    <property type="term" value="F:hydrolase activity, hydrolyzing O-glycosyl compounds"/>
    <property type="evidence" value="ECO:0007669"/>
    <property type="project" value="InterPro"/>
</dbReference>
<dbReference type="Proteomes" id="UP001155483">
    <property type="component" value="Unassembled WGS sequence"/>
</dbReference>
<dbReference type="InterPro" id="IPR006710">
    <property type="entry name" value="Glyco_hydro_43"/>
</dbReference>
<comment type="caution">
    <text evidence="8">The sequence shown here is derived from an EMBL/GenBank/DDBJ whole genome shotgun (WGS) entry which is preliminary data.</text>
</comment>
<evidence type="ECO:0000256" key="3">
    <source>
        <dbReference type="ARBA" id="ARBA00023295"/>
    </source>
</evidence>
<gene>
    <name evidence="8" type="ORF">OCK74_11585</name>
</gene>
<evidence type="ECO:0000256" key="1">
    <source>
        <dbReference type="ARBA" id="ARBA00009865"/>
    </source>
</evidence>
<dbReference type="InterPro" id="IPR041542">
    <property type="entry name" value="GH43_C2"/>
</dbReference>
<accession>A0A9X2XV89</accession>
<dbReference type="PANTHER" id="PTHR42812:SF12">
    <property type="entry name" value="BETA-XYLOSIDASE-RELATED"/>
    <property type="match status" value="1"/>
</dbReference>
<dbReference type="RefSeq" id="WP_279297200.1">
    <property type="nucleotide sequence ID" value="NZ_JAOTIF010000007.1"/>
</dbReference>
<dbReference type="Pfam" id="PF17851">
    <property type="entry name" value="GH43_C2"/>
    <property type="match status" value="1"/>
</dbReference>
<evidence type="ECO:0000313" key="8">
    <source>
        <dbReference type="EMBL" id="MCU7549761.1"/>
    </source>
</evidence>
<dbReference type="EMBL" id="JAOTIF010000007">
    <property type="protein sequence ID" value="MCU7549761.1"/>
    <property type="molecule type" value="Genomic_DNA"/>
</dbReference>
<dbReference type="InterPro" id="IPR013320">
    <property type="entry name" value="ConA-like_dom_sf"/>
</dbReference>
<dbReference type="PANTHER" id="PTHR42812">
    <property type="entry name" value="BETA-XYLOSIDASE"/>
    <property type="match status" value="1"/>
</dbReference>
<dbReference type="SUPFAM" id="SSF75005">
    <property type="entry name" value="Arabinanase/levansucrase/invertase"/>
    <property type="match status" value="1"/>
</dbReference>
<dbReference type="SUPFAM" id="SSF49899">
    <property type="entry name" value="Concanavalin A-like lectins/glucanases"/>
    <property type="match status" value="1"/>
</dbReference>
<sequence length="529" mass="59477">MKRVFLIVTIFLHVVVYSQVTYQNPVIPGFYSDPSVCRVGDDYYMVHSSFGYFPGVPIFHSKNLVDWQQIGYALTRKEQLPLEKAGVTMGIFAPTIRYHDGLFYMITTNITSKGTFYVTAKDPAGEWSNPIWTEVQGIDPSLFFDEDGKVYVTSTVNWGPNPNKGIHLSEIDNKTGKLLTTPKNIWTGTGARFAEGPHLYKKDGWYYLMIAEGGTEYGHKVAIARSKYIDGPYLSNPANPILTHINANAETSPIQGVGHGDLVQTQDSSWFMIAHAFRHLNSHQILGRETFLAPVRWDRNAWPVVNGDGTVSFKMEASSLPGPVLQKTSSQKEDFNEKKLGFEWNYLNNPNEANYSLTARKGYLRLMGSDSSLHQLPDVTFVGRRQQHFDFGATTQLDFNPKKPNEEAGITLFKDISYHYDLSVKNIDGKRVLVLTYNLGRIHHTEKEVLLQDGPIQLKITGTEEYYAFEYAQGDHSFQKIGGVDTRFLSSETAGGFTGVYIGLYATGNGQKSQSPADFDWFTYGPKQL</sequence>
<keyword evidence="3 6" id="KW-0326">Glycosidase</keyword>
<feature type="domain" description="Beta-xylosidase C-terminal Concanavalin A-like" evidence="7">
    <location>
        <begin position="332"/>
        <end position="524"/>
    </location>
</feature>
<reference evidence="8" key="2">
    <citation type="submission" date="2023-04" db="EMBL/GenBank/DDBJ databases">
        <title>Paracnuella aquatica gen. nov., sp. nov., a member of the family Chitinophagaceae isolated from a hot spring.</title>
        <authorList>
            <person name="Wang C."/>
        </authorList>
    </citation>
    <scope>NUCLEOTIDE SEQUENCE</scope>
    <source>
        <strain evidence="8">LB-8</strain>
    </source>
</reference>
<dbReference type="Pfam" id="PF04616">
    <property type="entry name" value="Glyco_hydro_43"/>
    <property type="match status" value="1"/>
</dbReference>
<protein>
    <submittedName>
        <fullName evidence="8">Glycoside hydrolase family 43 protein</fullName>
    </submittedName>
</protein>
<keyword evidence="2 6" id="KW-0378">Hydrolase</keyword>
<dbReference type="GO" id="GO:0005975">
    <property type="term" value="P:carbohydrate metabolic process"/>
    <property type="evidence" value="ECO:0007669"/>
    <property type="project" value="InterPro"/>
</dbReference>
<evidence type="ECO:0000256" key="4">
    <source>
        <dbReference type="PIRSR" id="PIRSR606710-1"/>
    </source>
</evidence>
<feature type="site" description="Important for catalytic activity, responsible for pKa modulation of the active site Glu and correct orientation of both the proton donor and substrate" evidence="5">
    <location>
        <position position="139"/>
    </location>
</feature>
<dbReference type="Gene3D" id="2.115.10.20">
    <property type="entry name" value="Glycosyl hydrolase domain, family 43"/>
    <property type="match status" value="1"/>
</dbReference>
<keyword evidence="9" id="KW-1185">Reference proteome</keyword>
<evidence type="ECO:0000256" key="5">
    <source>
        <dbReference type="PIRSR" id="PIRSR606710-2"/>
    </source>
</evidence>
<proteinExistence type="inferred from homology"/>
<feature type="active site" description="Proton acceptor" evidence="4">
    <location>
        <position position="33"/>
    </location>
</feature>
<feature type="active site" description="Proton donor" evidence="4">
    <location>
        <position position="195"/>
    </location>
</feature>
<comment type="similarity">
    <text evidence="1 6">Belongs to the glycosyl hydrolase 43 family.</text>
</comment>
<dbReference type="InterPro" id="IPR023296">
    <property type="entry name" value="Glyco_hydro_beta-prop_sf"/>
</dbReference>
<dbReference type="Gene3D" id="2.60.120.200">
    <property type="match status" value="1"/>
</dbReference>
<evidence type="ECO:0000313" key="9">
    <source>
        <dbReference type="Proteomes" id="UP001155483"/>
    </source>
</evidence>
<organism evidence="8 9">
    <name type="scientific">Paraflavisolibacter caeni</name>
    <dbReference type="NCBI Taxonomy" id="2982496"/>
    <lineage>
        <taxon>Bacteria</taxon>
        <taxon>Pseudomonadati</taxon>
        <taxon>Bacteroidota</taxon>
        <taxon>Chitinophagia</taxon>
        <taxon>Chitinophagales</taxon>
        <taxon>Chitinophagaceae</taxon>
        <taxon>Paraflavisolibacter</taxon>
    </lineage>
</organism>
<dbReference type="InterPro" id="IPR051795">
    <property type="entry name" value="Glycosyl_Hydrlase_43"/>
</dbReference>